<proteinExistence type="predicted"/>
<dbReference type="Pfam" id="PF18899">
    <property type="entry name" value="DUF5655"/>
    <property type="match status" value="1"/>
</dbReference>
<dbReference type="Pfam" id="PF14117">
    <property type="entry name" value="DUF4287"/>
    <property type="match status" value="1"/>
</dbReference>
<reference evidence="2 3" key="1">
    <citation type="submission" date="2020-11" db="EMBL/GenBank/DDBJ databases">
        <title>genome sequence of strain KACC 18849.</title>
        <authorList>
            <person name="Gao J."/>
            <person name="Zhang X."/>
        </authorList>
    </citation>
    <scope>NUCLEOTIDE SEQUENCE [LARGE SCALE GENOMIC DNA]</scope>
    <source>
        <strain evidence="2 3">KACC 18849</strain>
    </source>
</reference>
<dbReference type="Proteomes" id="UP000639859">
    <property type="component" value="Unassembled WGS sequence"/>
</dbReference>
<evidence type="ECO:0000313" key="3">
    <source>
        <dbReference type="Proteomes" id="UP000639859"/>
    </source>
</evidence>
<protein>
    <submittedName>
        <fullName evidence="2">DUF4287 domain-containing protein</fullName>
    </submittedName>
</protein>
<dbReference type="InterPro" id="IPR025629">
    <property type="entry name" value="DUF4287"/>
</dbReference>
<feature type="domain" description="DUF5655" evidence="1">
    <location>
        <begin position="97"/>
        <end position="194"/>
    </location>
</feature>
<keyword evidence="3" id="KW-1185">Reference proteome</keyword>
<dbReference type="RefSeq" id="WP_198578013.1">
    <property type="nucleotide sequence ID" value="NZ_JADWOX010000018.1"/>
</dbReference>
<evidence type="ECO:0000259" key="1">
    <source>
        <dbReference type="Pfam" id="PF18899"/>
    </source>
</evidence>
<accession>A0ABS0T2S4</accession>
<gene>
    <name evidence="2" type="ORF">I4Q42_20855</name>
</gene>
<organism evidence="2 3">
    <name type="scientific">Caulobacter hibisci</name>
    <dbReference type="NCBI Taxonomy" id="2035993"/>
    <lineage>
        <taxon>Bacteria</taxon>
        <taxon>Pseudomonadati</taxon>
        <taxon>Pseudomonadota</taxon>
        <taxon>Alphaproteobacteria</taxon>
        <taxon>Caulobacterales</taxon>
        <taxon>Caulobacteraceae</taxon>
        <taxon>Caulobacter</taxon>
    </lineage>
</organism>
<dbReference type="InterPro" id="IPR043714">
    <property type="entry name" value="DUF5655"/>
</dbReference>
<sequence>MGKTDEAGRGLTDRQKKWFASVQASLERDTGKTLAQWVEIVRRDCAETRPKARIDWLKTHYGLGVNRCAHILGEAFPSELGWDDAAGLRAALWTDPASTAILEAIEAAVADFPGLVTGQRKGFTAWSNKVQFAAAKPLKGGGVSLGLALAPNASPRLSEPKNEGWSERLKAKLALASPAEIDDEVKTLLKAAFERS</sequence>
<comment type="caution">
    <text evidence="2">The sequence shown here is derived from an EMBL/GenBank/DDBJ whole genome shotgun (WGS) entry which is preliminary data.</text>
</comment>
<evidence type="ECO:0000313" key="2">
    <source>
        <dbReference type="EMBL" id="MBI1686124.1"/>
    </source>
</evidence>
<dbReference type="EMBL" id="JADWOX010000018">
    <property type="protein sequence ID" value="MBI1686124.1"/>
    <property type="molecule type" value="Genomic_DNA"/>
</dbReference>
<name>A0ABS0T2S4_9CAUL</name>